<dbReference type="InterPro" id="IPR036291">
    <property type="entry name" value="NAD(P)-bd_dom_sf"/>
</dbReference>
<accession>A0AAX2AHT6</accession>
<dbReference type="KEGG" id="amyt:AMYT_0918"/>
<keyword evidence="1" id="KW-0521">NADP</keyword>
<comment type="caution">
    <text evidence="5">The sequence shown here is derived from an EMBL/GenBank/DDBJ whole genome shotgun (WGS) entry which is preliminary data.</text>
</comment>
<dbReference type="EMBL" id="NXID01000005">
    <property type="protein sequence ID" value="RXK16562.1"/>
    <property type="molecule type" value="Genomic_DNA"/>
</dbReference>
<dbReference type="GO" id="GO:0005975">
    <property type="term" value="P:carbohydrate metabolic process"/>
    <property type="evidence" value="ECO:0007669"/>
    <property type="project" value="InterPro"/>
</dbReference>
<dbReference type="PANTHER" id="PTHR43103">
    <property type="entry name" value="NUCLEOSIDE-DIPHOSPHATE-SUGAR EPIMERASE"/>
    <property type="match status" value="1"/>
</dbReference>
<reference evidence="5 6" key="1">
    <citation type="submission" date="2017-09" db="EMBL/GenBank/DDBJ databases">
        <title>Genomics of the genus Arcobacter.</title>
        <authorList>
            <person name="Perez-Cataluna A."/>
            <person name="Figueras M.J."/>
            <person name="Salas-Masso N."/>
        </authorList>
    </citation>
    <scope>NUCLEOTIDE SEQUENCE [LARGE SCALE GENOMIC DNA]</scope>
    <source>
        <strain evidence="5 6">CECT 7386</strain>
    </source>
</reference>
<proteinExistence type="predicted"/>
<dbReference type="GO" id="GO:0050661">
    <property type="term" value="F:NADP binding"/>
    <property type="evidence" value="ECO:0007669"/>
    <property type="project" value="InterPro"/>
</dbReference>
<gene>
    <name evidence="5" type="primary">rfaD</name>
    <name evidence="5" type="ORF">CP985_02145</name>
</gene>
<evidence type="ECO:0000256" key="3">
    <source>
        <dbReference type="ARBA" id="ARBA00023277"/>
    </source>
</evidence>
<dbReference type="InterPro" id="IPR011912">
    <property type="entry name" value="Heptose_epim"/>
</dbReference>
<keyword evidence="3" id="KW-0119">Carbohydrate metabolism</keyword>
<protein>
    <submittedName>
        <fullName evidence="5">ADP-glyceromanno-heptose 6-epimerase</fullName>
    </submittedName>
</protein>
<dbReference type="PANTHER" id="PTHR43103:SF3">
    <property type="entry name" value="ADP-L-GLYCERO-D-MANNO-HEPTOSE-6-EPIMERASE"/>
    <property type="match status" value="1"/>
</dbReference>
<dbReference type="AlphaFoldDB" id="A0AAX2AHT6"/>
<evidence type="ECO:0000313" key="6">
    <source>
        <dbReference type="Proteomes" id="UP000290092"/>
    </source>
</evidence>
<dbReference type="NCBIfam" id="TIGR02197">
    <property type="entry name" value="heptose_epim"/>
    <property type="match status" value="1"/>
</dbReference>
<evidence type="ECO:0000256" key="2">
    <source>
        <dbReference type="ARBA" id="ARBA00023235"/>
    </source>
</evidence>
<sequence length="336" mass="37849">MKYIDIDFNNKTILITGAAGFIGSNLCFYFQENFPEAKIIALDCFRSGETFSNGNLKSFGHFKNLIGFKGTVISGDINDKEILLNLENEYKFDYIFHQAAISDTTVSEQDLMVKTNVNAYEDLLKLAIKHKANMIYASSAATYGDASSPQTVGNESPNNVYGFSKLMMDNITYSYLKKGLDISIVGLRYFNVYGPKEFFKNKTASTVVQFAHQLLKGNAPKLFEGSDKILRDFIYIEDVIQANIKACSPKKSGIYNVGTGKARSFQDIADILQKELGTSFQTEYIPNPYIGQYQFHTEANVQASKEELGFEARFELEDGIKAYIPEIKRLFEQEVK</sequence>
<evidence type="ECO:0000256" key="1">
    <source>
        <dbReference type="ARBA" id="ARBA00022857"/>
    </source>
</evidence>
<keyword evidence="6" id="KW-1185">Reference proteome</keyword>
<dbReference type="SUPFAM" id="SSF51735">
    <property type="entry name" value="NAD(P)-binding Rossmann-fold domains"/>
    <property type="match status" value="1"/>
</dbReference>
<organism evidence="5 6">
    <name type="scientific">Malaciobacter mytili LMG 24559</name>
    <dbReference type="NCBI Taxonomy" id="1032238"/>
    <lineage>
        <taxon>Bacteria</taxon>
        <taxon>Pseudomonadati</taxon>
        <taxon>Campylobacterota</taxon>
        <taxon>Epsilonproteobacteria</taxon>
        <taxon>Campylobacterales</taxon>
        <taxon>Arcobacteraceae</taxon>
        <taxon>Malaciobacter</taxon>
    </lineage>
</organism>
<evidence type="ECO:0000313" key="5">
    <source>
        <dbReference type="EMBL" id="RXK16562.1"/>
    </source>
</evidence>
<dbReference type="Proteomes" id="UP000290092">
    <property type="component" value="Unassembled WGS sequence"/>
</dbReference>
<dbReference type="InterPro" id="IPR001509">
    <property type="entry name" value="Epimerase_deHydtase"/>
</dbReference>
<name>A0AAX2AHT6_9BACT</name>
<dbReference type="Gene3D" id="3.90.25.10">
    <property type="entry name" value="UDP-galactose 4-epimerase, domain 1"/>
    <property type="match status" value="1"/>
</dbReference>
<dbReference type="GO" id="GO:0008712">
    <property type="term" value="F:ADP-glyceromanno-heptose 6-epimerase activity"/>
    <property type="evidence" value="ECO:0007669"/>
    <property type="project" value="InterPro"/>
</dbReference>
<dbReference type="Gene3D" id="3.40.50.720">
    <property type="entry name" value="NAD(P)-binding Rossmann-like Domain"/>
    <property type="match status" value="1"/>
</dbReference>
<feature type="domain" description="NAD-dependent epimerase/dehydratase" evidence="4">
    <location>
        <begin position="13"/>
        <end position="258"/>
    </location>
</feature>
<dbReference type="RefSeq" id="WP_114841375.1">
    <property type="nucleotide sequence ID" value="NZ_CP031219.1"/>
</dbReference>
<keyword evidence="2" id="KW-0413">Isomerase</keyword>
<evidence type="ECO:0000259" key="4">
    <source>
        <dbReference type="Pfam" id="PF01370"/>
    </source>
</evidence>
<dbReference type="Pfam" id="PF01370">
    <property type="entry name" value="Epimerase"/>
    <property type="match status" value="1"/>
</dbReference>